<proteinExistence type="inferred from homology"/>
<dbReference type="EMBL" id="JAMQJZ010000005">
    <property type="protein sequence ID" value="MDC3420410.1"/>
    <property type="molecule type" value="Genomic_DNA"/>
</dbReference>
<keyword evidence="8" id="KW-0812">Transmembrane</keyword>
<feature type="compositionally biased region" description="Low complexity" evidence="7">
    <location>
        <begin position="565"/>
        <end position="584"/>
    </location>
</feature>
<dbReference type="PROSITE" id="PS50111">
    <property type="entry name" value="CHEMOTAXIS_TRANSDUC_2"/>
    <property type="match status" value="1"/>
</dbReference>
<gene>
    <name evidence="11" type="ORF">NC661_08530</name>
</gene>
<name>A0A9X3WIM6_9BACI</name>
<dbReference type="Proteomes" id="UP001145072">
    <property type="component" value="Unassembled WGS sequence"/>
</dbReference>
<feature type="domain" description="HAMP" evidence="10">
    <location>
        <begin position="253"/>
        <end position="306"/>
    </location>
</feature>
<evidence type="ECO:0000256" key="6">
    <source>
        <dbReference type="PROSITE-ProRule" id="PRU00284"/>
    </source>
</evidence>
<evidence type="ECO:0000313" key="12">
    <source>
        <dbReference type="Proteomes" id="UP001145072"/>
    </source>
</evidence>
<feature type="domain" description="Methyl-accepting transducer" evidence="9">
    <location>
        <begin position="325"/>
        <end position="561"/>
    </location>
</feature>
<keyword evidence="8" id="KW-1133">Transmembrane helix</keyword>
<evidence type="ECO:0000256" key="8">
    <source>
        <dbReference type="SAM" id="Phobius"/>
    </source>
</evidence>
<evidence type="ECO:0000256" key="5">
    <source>
        <dbReference type="ARBA" id="ARBA00029447"/>
    </source>
</evidence>
<evidence type="ECO:0000256" key="3">
    <source>
        <dbReference type="ARBA" id="ARBA00023136"/>
    </source>
</evidence>
<comment type="similarity">
    <text evidence="5">Belongs to the methyl-accepting chemotaxis (MCP) protein family.</text>
</comment>
<feature type="region of interest" description="Disordered" evidence="7">
    <location>
        <begin position="565"/>
        <end position="592"/>
    </location>
</feature>
<comment type="caution">
    <text evidence="11">The sequence shown here is derived from an EMBL/GenBank/DDBJ whole genome shotgun (WGS) entry which is preliminary data.</text>
</comment>
<feature type="transmembrane region" description="Helical" evidence="8">
    <location>
        <begin position="231"/>
        <end position="256"/>
    </location>
</feature>
<dbReference type="SMART" id="SM00304">
    <property type="entry name" value="HAMP"/>
    <property type="match status" value="1"/>
</dbReference>
<dbReference type="Gene3D" id="6.10.340.10">
    <property type="match status" value="1"/>
</dbReference>
<sequence>MKKFLSELRIKGIELFKKKNKSPKKKELKDKAKKEKPVKEKSENGKGTTNLLAFKSIRARIMFGFSIVIALVAILGITIGLSMNAVKSDTERIMDEELPILLANEKLQINITERISAAQAYVLYGTPNYVQRFDNLSEESIELEQSLLDSMQDTTELEAIISQTRDLEEYIRNDVFQAYADGKENMAGLNLGTVNSKYVAIRSAYMTFVEDQETTMENKGKDLVSSANASMIVTVVISVLVILVSVAIGFVVNLISKPIRQVSERMEQIANGDLSHDPLESKSSDEIGVLVAATNKMNENLQELLGKISNVSDSVSGQSDYLTQAASEVKEGSYQVASTMQELSSGAETQANHASELATAMATFSEKVNQANISGEVVYESSQEVLGLTQEGRNAMDLSISQMKMIDQIVQEAVDKVKGLDQQSQKITKLVGVIKDIADQTNLLALNAAIEAARAGEHGRGFAVVADEVRKLAEQVSLSVTDITQIVTSIQSETNSVTDSLTGGYKQVEGGMNQVISTGETFERINNALIEMSEGIKSISTNLSDIASNSEEMNKSVEEIAAVSEESAAGIEQTSASVQQTTTSMEEVSASSKELAGLTESLNDLIARFKLKE</sequence>
<dbReference type="RefSeq" id="WP_259869048.1">
    <property type="nucleotide sequence ID" value="NZ_JAMQJZ010000005.1"/>
</dbReference>
<feature type="region of interest" description="Disordered" evidence="7">
    <location>
        <begin position="20"/>
        <end position="44"/>
    </location>
</feature>
<feature type="transmembrane region" description="Helical" evidence="8">
    <location>
        <begin position="61"/>
        <end position="83"/>
    </location>
</feature>
<dbReference type="CDD" id="cd11386">
    <property type="entry name" value="MCP_signal"/>
    <property type="match status" value="1"/>
</dbReference>
<dbReference type="Pfam" id="PF00672">
    <property type="entry name" value="HAMP"/>
    <property type="match status" value="1"/>
</dbReference>
<evidence type="ECO:0000256" key="7">
    <source>
        <dbReference type="SAM" id="MobiDB-lite"/>
    </source>
</evidence>
<keyword evidence="12" id="KW-1185">Reference proteome</keyword>
<dbReference type="GO" id="GO:0007165">
    <property type="term" value="P:signal transduction"/>
    <property type="evidence" value="ECO:0007669"/>
    <property type="project" value="UniProtKB-KW"/>
</dbReference>
<feature type="compositionally biased region" description="Basic and acidic residues" evidence="7">
    <location>
        <begin position="25"/>
        <end position="44"/>
    </location>
</feature>
<dbReference type="Gene3D" id="1.10.287.950">
    <property type="entry name" value="Methyl-accepting chemotaxis protein"/>
    <property type="match status" value="1"/>
</dbReference>
<dbReference type="AlphaFoldDB" id="A0A9X3WIM6"/>
<dbReference type="PROSITE" id="PS50885">
    <property type="entry name" value="HAMP"/>
    <property type="match status" value="1"/>
</dbReference>
<dbReference type="GO" id="GO:0005886">
    <property type="term" value="C:plasma membrane"/>
    <property type="evidence" value="ECO:0007669"/>
    <property type="project" value="UniProtKB-SubCell"/>
</dbReference>
<dbReference type="SUPFAM" id="SSF58104">
    <property type="entry name" value="Methyl-accepting chemotaxis protein (MCP) signaling domain"/>
    <property type="match status" value="1"/>
</dbReference>
<keyword evidence="2" id="KW-1003">Cell membrane</keyword>
<dbReference type="PANTHER" id="PTHR32089:SF112">
    <property type="entry name" value="LYSOZYME-LIKE PROTEIN-RELATED"/>
    <property type="match status" value="1"/>
</dbReference>
<accession>A0A9X3WIM6</accession>
<comment type="subcellular location">
    <subcellularLocation>
        <location evidence="1">Cell membrane</location>
    </subcellularLocation>
</comment>
<reference evidence="11" key="1">
    <citation type="submission" date="2022-06" db="EMBL/GenBank/DDBJ databases">
        <title>Aquibacillus sp. a new bacterium isolated from soil saline samples.</title>
        <authorList>
            <person name="Galisteo C."/>
            <person name="De La Haba R."/>
            <person name="Sanchez-Porro C."/>
            <person name="Ventosa A."/>
        </authorList>
    </citation>
    <scope>NUCLEOTIDE SEQUENCE</scope>
    <source>
        <strain evidence="11">JCM 12387</strain>
    </source>
</reference>
<protein>
    <submittedName>
        <fullName evidence="11">Methyl-accepting chemotaxis protein</fullName>
    </submittedName>
</protein>
<evidence type="ECO:0000259" key="9">
    <source>
        <dbReference type="PROSITE" id="PS50111"/>
    </source>
</evidence>
<organism evidence="11 12">
    <name type="scientific">Aquibacillus koreensis</name>
    <dbReference type="NCBI Taxonomy" id="279446"/>
    <lineage>
        <taxon>Bacteria</taxon>
        <taxon>Bacillati</taxon>
        <taxon>Bacillota</taxon>
        <taxon>Bacilli</taxon>
        <taxon>Bacillales</taxon>
        <taxon>Bacillaceae</taxon>
        <taxon>Aquibacillus</taxon>
    </lineage>
</organism>
<keyword evidence="3 8" id="KW-0472">Membrane</keyword>
<evidence type="ECO:0000256" key="2">
    <source>
        <dbReference type="ARBA" id="ARBA00022475"/>
    </source>
</evidence>
<dbReference type="InterPro" id="IPR003660">
    <property type="entry name" value="HAMP_dom"/>
</dbReference>
<evidence type="ECO:0000256" key="1">
    <source>
        <dbReference type="ARBA" id="ARBA00004236"/>
    </source>
</evidence>
<dbReference type="Pfam" id="PF00015">
    <property type="entry name" value="MCPsignal"/>
    <property type="match status" value="1"/>
</dbReference>
<keyword evidence="4 6" id="KW-0807">Transducer</keyword>
<evidence type="ECO:0000256" key="4">
    <source>
        <dbReference type="ARBA" id="ARBA00023224"/>
    </source>
</evidence>
<dbReference type="PANTHER" id="PTHR32089">
    <property type="entry name" value="METHYL-ACCEPTING CHEMOTAXIS PROTEIN MCPB"/>
    <property type="match status" value="1"/>
</dbReference>
<evidence type="ECO:0000259" key="10">
    <source>
        <dbReference type="PROSITE" id="PS50885"/>
    </source>
</evidence>
<dbReference type="SMART" id="SM00283">
    <property type="entry name" value="MA"/>
    <property type="match status" value="1"/>
</dbReference>
<dbReference type="InterPro" id="IPR004089">
    <property type="entry name" value="MCPsignal_dom"/>
</dbReference>
<dbReference type="CDD" id="cd06225">
    <property type="entry name" value="HAMP"/>
    <property type="match status" value="1"/>
</dbReference>
<evidence type="ECO:0000313" key="11">
    <source>
        <dbReference type="EMBL" id="MDC3420410.1"/>
    </source>
</evidence>